<dbReference type="SUPFAM" id="SSF51338">
    <property type="entry name" value="Composite domain of metallo-dependent hydrolases"/>
    <property type="match status" value="1"/>
</dbReference>
<feature type="domain" description="Amidohydrolase-related" evidence="1">
    <location>
        <begin position="189"/>
        <end position="432"/>
    </location>
</feature>
<dbReference type="EMBL" id="JAKZGP010000070">
    <property type="protein sequence ID" value="MCH7411317.1"/>
    <property type="molecule type" value="Genomic_DNA"/>
</dbReference>
<dbReference type="RefSeq" id="WP_241349676.1">
    <property type="nucleotide sequence ID" value="NZ_JAKZGP010000070.1"/>
</dbReference>
<dbReference type="Gene3D" id="3.40.50.10910">
    <property type="entry name" value="Amidohydrolase"/>
    <property type="match status" value="1"/>
</dbReference>
<evidence type="ECO:0000313" key="2">
    <source>
        <dbReference type="EMBL" id="MCH7411317.1"/>
    </source>
</evidence>
<name>A0ABS9V4I4_9BACT</name>
<evidence type="ECO:0000259" key="1">
    <source>
        <dbReference type="Pfam" id="PF01979"/>
    </source>
</evidence>
<dbReference type="Gene3D" id="2.30.40.10">
    <property type="entry name" value="Urease, subunit C, domain 1"/>
    <property type="match status" value="1"/>
</dbReference>
<keyword evidence="3" id="KW-1185">Reference proteome</keyword>
<dbReference type="Proteomes" id="UP001165489">
    <property type="component" value="Unassembled WGS sequence"/>
</dbReference>
<protein>
    <submittedName>
        <fullName evidence="2">Amidohydrolase family protein</fullName>
    </submittedName>
</protein>
<gene>
    <name evidence="2" type="ORF">MM239_18120</name>
</gene>
<sequence>MPTFRKFAYFFLSFTLPLCLNGQTYFIQNINVINVESGKINTNYDVIIGNGKIKKIGPELPKNEFPIDNIIDGTDKFLIPGLFDMHAHLGPNSWLKMYLHYGVTGVRIMAGSDYLLNLKDSLSFVIQPNPSLYISSSLIDGTPPLWGDQHTGPIIENDTEINPLLDNFVNKGYKELKIYNRIPPEKYLQILDYAQKNNLRVSGHIPYNLPQQNFPDPRHHSIEHLDGFVQFAKQNAFKWNSLGEEEIQRTSLYKDLTIEDFEEVSNRIKSNGIWICPTLSLYGNLGNERIKVQVTQNKFKEELIGIFGFWRTLERLKEEFLLKYTIHSNILTAYFLDYSDRILAGTDSPNPYNPPGQALHFELIHLSKAGFSNAQILKIATLNAAYYLNLESELGTIEEGKIADMVLLNQNPLEDIQATQNIYQVFKNGKLVYD</sequence>
<proteinExistence type="predicted"/>
<reference evidence="2" key="1">
    <citation type="submission" date="2022-03" db="EMBL/GenBank/DDBJ databases">
        <title>De novo assembled genomes of Belliella spp. (Cyclobacteriaceae) strains.</title>
        <authorList>
            <person name="Szabo A."/>
            <person name="Korponai K."/>
            <person name="Felfoldi T."/>
        </authorList>
    </citation>
    <scope>NUCLEOTIDE SEQUENCE</scope>
    <source>
        <strain evidence="2">DSM 111904</strain>
    </source>
</reference>
<dbReference type="InterPro" id="IPR011059">
    <property type="entry name" value="Metal-dep_hydrolase_composite"/>
</dbReference>
<dbReference type="InterPro" id="IPR006680">
    <property type="entry name" value="Amidohydro-rel"/>
</dbReference>
<dbReference type="InterPro" id="IPR051781">
    <property type="entry name" value="Metallo-dep_Hydrolase"/>
</dbReference>
<dbReference type="Pfam" id="PF01979">
    <property type="entry name" value="Amidohydro_1"/>
    <property type="match status" value="1"/>
</dbReference>
<dbReference type="SUPFAM" id="SSF51556">
    <property type="entry name" value="Metallo-dependent hydrolases"/>
    <property type="match status" value="1"/>
</dbReference>
<evidence type="ECO:0000313" key="3">
    <source>
        <dbReference type="Proteomes" id="UP001165489"/>
    </source>
</evidence>
<dbReference type="InterPro" id="IPR032466">
    <property type="entry name" value="Metal_Hydrolase"/>
</dbReference>
<dbReference type="PANTHER" id="PTHR43135:SF3">
    <property type="entry name" value="ALPHA-D-RIBOSE 1-METHYLPHOSPHONATE 5-TRIPHOSPHATE DIPHOSPHATASE"/>
    <property type="match status" value="1"/>
</dbReference>
<dbReference type="Gene3D" id="3.30.110.90">
    <property type="entry name" value="Amidohydrolase"/>
    <property type="match status" value="1"/>
</dbReference>
<dbReference type="PANTHER" id="PTHR43135">
    <property type="entry name" value="ALPHA-D-RIBOSE 1-METHYLPHOSPHONATE 5-TRIPHOSPHATE DIPHOSPHATASE"/>
    <property type="match status" value="1"/>
</dbReference>
<accession>A0ABS9V4I4</accession>
<dbReference type="Gene3D" id="1.20.58.520">
    <property type="entry name" value="Amidohydrolase"/>
    <property type="match status" value="1"/>
</dbReference>
<organism evidence="2 3">
    <name type="scientific">Belliella filtrata</name>
    <dbReference type="NCBI Taxonomy" id="2923435"/>
    <lineage>
        <taxon>Bacteria</taxon>
        <taxon>Pseudomonadati</taxon>
        <taxon>Bacteroidota</taxon>
        <taxon>Cytophagia</taxon>
        <taxon>Cytophagales</taxon>
        <taxon>Cyclobacteriaceae</taxon>
        <taxon>Belliella</taxon>
    </lineage>
</organism>
<comment type="caution">
    <text evidence="2">The sequence shown here is derived from an EMBL/GenBank/DDBJ whole genome shotgun (WGS) entry which is preliminary data.</text>
</comment>